<feature type="region of interest" description="Disordered" evidence="1">
    <location>
        <begin position="352"/>
        <end position="380"/>
    </location>
</feature>
<reference evidence="4 5" key="1">
    <citation type="submission" date="2017-12" db="EMBL/GenBank/DDBJ databases">
        <title>Sequencing, de novo assembly and annotation of complete genome of a new Thraustochytrid species, strain FCC1311.</title>
        <authorList>
            <person name="Sedici K."/>
            <person name="Godart F."/>
            <person name="Aiese Cigliano R."/>
            <person name="Sanseverino W."/>
            <person name="Barakat M."/>
            <person name="Ortet P."/>
            <person name="Marechal E."/>
            <person name="Cagnac O."/>
            <person name="Amato A."/>
        </authorList>
    </citation>
    <scope>NUCLEOTIDE SEQUENCE [LARGE SCALE GENOMIC DNA]</scope>
</reference>
<dbReference type="AlphaFoldDB" id="A0A2R5GQ23"/>
<feature type="transmembrane region" description="Helical" evidence="2">
    <location>
        <begin position="268"/>
        <end position="288"/>
    </location>
</feature>
<evidence type="ECO:0000256" key="1">
    <source>
        <dbReference type="SAM" id="MobiDB-lite"/>
    </source>
</evidence>
<feature type="transmembrane region" description="Helical" evidence="2">
    <location>
        <begin position="181"/>
        <end position="202"/>
    </location>
</feature>
<organism evidence="4 5">
    <name type="scientific">Hondaea fermentalgiana</name>
    <dbReference type="NCBI Taxonomy" id="2315210"/>
    <lineage>
        <taxon>Eukaryota</taxon>
        <taxon>Sar</taxon>
        <taxon>Stramenopiles</taxon>
        <taxon>Bigyra</taxon>
        <taxon>Labyrinthulomycetes</taxon>
        <taxon>Thraustochytrida</taxon>
        <taxon>Thraustochytriidae</taxon>
        <taxon>Hondaea</taxon>
    </lineage>
</organism>
<gene>
    <name evidence="4" type="ORF">FCC1311_081032</name>
</gene>
<dbReference type="EMBL" id="BEYU01000109">
    <property type="protein sequence ID" value="GBG31878.1"/>
    <property type="molecule type" value="Genomic_DNA"/>
</dbReference>
<dbReference type="GO" id="GO:0071818">
    <property type="term" value="C:BAT3 complex"/>
    <property type="evidence" value="ECO:0007669"/>
    <property type="project" value="TreeGrafter"/>
</dbReference>
<dbReference type="Gene3D" id="3.10.20.90">
    <property type="entry name" value="Phosphatidylinositol 3-kinase Catalytic Subunit, Chain A, domain 1"/>
    <property type="match status" value="1"/>
</dbReference>
<dbReference type="Proteomes" id="UP000241890">
    <property type="component" value="Unassembled WGS sequence"/>
</dbReference>
<feature type="domain" description="Ubiquitin-like" evidence="3">
    <location>
        <begin position="39"/>
        <end position="114"/>
    </location>
</feature>
<dbReference type="PANTHER" id="PTHR15204:SF0">
    <property type="entry name" value="LARGE PROLINE-RICH PROTEIN BAG6"/>
    <property type="match status" value="1"/>
</dbReference>
<dbReference type="PROSITE" id="PS50053">
    <property type="entry name" value="UBIQUITIN_2"/>
    <property type="match status" value="1"/>
</dbReference>
<proteinExistence type="predicted"/>
<evidence type="ECO:0000313" key="4">
    <source>
        <dbReference type="EMBL" id="GBG31878.1"/>
    </source>
</evidence>
<protein>
    <submittedName>
        <fullName evidence="4">Ubiquitin</fullName>
    </submittedName>
</protein>
<name>A0A2R5GQ23_9STRA</name>
<evidence type="ECO:0000259" key="3">
    <source>
        <dbReference type="PROSITE" id="PS50053"/>
    </source>
</evidence>
<evidence type="ECO:0000313" key="5">
    <source>
        <dbReference type="Proteomes" id="UP000241890"/>
    </source>
</evidence>
<dbReference type="GO" id="GO:0036503">
    <property type="term" value="P:ERAD pathway"/>
    <property type="evidence" value="ECO:0007669"/>
    <property type="project" value="TreeGrafter"/>
</dbReference>
<feature type="transmembrane region" description="Helical" evidence="2">
    <location>
        <begin position="308"/>
        <end position="335"/>
    </location>
</feature>
<dbReference type="SMART" id="SM00213">
    <property type="entry name" value="UBQ"/>
    <property type="match status" value="1"/>
</dbReference>
<comment type="caution">
    <text evidence="4">The sequence shown here is derived from an EMBL/GenBank/DDBJ whole genome shotgun (WGS) entry which is preliminary data.</text>
</comment>
<dbReference type="GO" id="GO:0031593">
    <property type="term" value="F:polyubiquitin modification-dependent protein binding"/>
    <property type="evidence" value="ECO:0007669"/>
    <property type="project" value="TreeGrafter"/>
</dbReference>
<feature type="region of interest" description="Disordered" evidence="1">
    <location>
        <begin position="1"/>
        <end position="24"/>
    </location>
</feature>
<dbReference type="PRINTS" id="PR00348">
    <property type="entry name" value="UBIQUITIN"/>
</dbReference>
<dbReference type="InParanoid" id="A0A2R5GQ23"/>
<dbReference type="InterPro" id="IPR029071">
    <property type="entry name" value="Ubiquitin-like_domsf"/>
</dbReference>
<dbReference type="InterPro" id="IPR000626">
    <property type="entry name" value="Ubiquitin-like_dom"/>
</dbReference>
<keyword evidence="2" id="KW-1133">Transmembrane helix</keyword>
<dbReference type="OrthoDB" id="428577at2759"/>
<dbReference type="PANTHER" id="PTHR15204">
    <property type="entry name" value="LARGE PROLINE-RICH PROTEIN BAG6"/>
    <property type="match status" value="1"/>
</dbReference>
<keyword evidence="2" id="KW-0812">Transmembrane</keyword>
<keyword evidence="2" id="KW-0472">Membrane</keyword>
<dbReference type="GO" id="GO:0051787">
    <property type="term" value="F:misfolded protein binding"/>
    <property type="evidence" value="ECO:0007669"/>
    <property type="project" value="TreeGrafter"/>
</dbReference>
<sequence length="380" mass="42621">MSTYAKVGAVDEDHEEQELHEGQQPTVEVAAGPEPEDAITVKVKSTDEKTHNVRVSASETVAGLKRMLEGTTGLPPARQRLICLGRLLMDEKTLKESNVKDETFVHLVPKPAAACAAEGADSEGGAGGQRGAAGLDEMRIPVHIQEMLIARGELPRTSFDHTAFSFEEEYEMSIWRYRVRVMSMLMLFYYFLTFMTSISIYLRPDDDDEANYQDQQGQFRQVKSDIPLALVDTLENVLGIIVSFSGLQAAVRDSPRIARKFARELCSLAVVHFINLFMWIAALFRHEIVRVPPPHRYEHMRPKDDEEAIRSIVGAMLIVHPMIWIAMVSIAFRYYKLLVQREMILAPIEASPANEESNDPPVATAVDDEPTPSRNTPQVV</sequence>
<accession>A0A2R5GQ23</accession>
<dbReference type="Pfam" id="PF00240">
    <property type="entry name" value="ubiquitin"/>
    <property type="match status" value="1"/>
</dbReference>
<evidence type="ECO:0000256" key="2">
    <source>
        <dbReference type="SAM" id="Phobius"/>
    </source>
</evidence>
<dbReference type="CDD" id="cd17039">
    <property type="entry name" value="Ubl_ubiquitin_like"/>
    <property type="match status" value="1"/>
</dbReference>
<dbReference type="InterPro" id="IPR019956">
    <property type="entry name" value="Ubiquitin_dom"/>
</dbReference>
<keyword evidence="5" id="KW-1185">Reference proteome</keyword>
<feature type="transmembrane region" description="Helical" evidence="2">
    <location>
        <begin position="226"/>
        <end position="247"/>
    </location>
</feature>
<dbReference type="SUPFAM" id="SSF54236">
    <property type="entry name" value="Ubiquitin-like"/>
    <property type="match status" value="1"/>
</dbReference>